<evidence type="ECO:0000313" key="3">
    <source>
        <dbReference type="Proteomes" id="UP000887013"/>
    </source>
</evidence>
<evidence type="ECO:0000313" key="2">
    <source>
        <dbReference type="EMBL" id="GFS52801.1"/>
    </source>
</evidence>
<organism evidence="2 3">
    <name type="scientific">Nephila pilipes</name>
    <name type="common">Giant wood spider</name>
    <name type="synonym">Nephila maculata</name>
    <dbReference type="NCBI Taxonomy" id="299642"/>
    <lineage>
        <taxon>Eukaryota</taxon>
        <taxon>Metazoa</taxon>
        <taxon>Ecdysozoa</taxon>
        <taxon>Arthropoda</taxon>
        <taxon>Chelicerata</taxon>
        <taxon>Arachnida</taxon>
        <taxon>Araneae</taxon>
        <taxon>Araneomorphae</taxon>
        <taxon>Entelegynae</taxon>
        <taxon>Araneoidea</taxon>
        <taxon>Nephilidae</taxon>
        <taxon>Nephila</taxon>
    </lineage>
</organism>
<sequence>MVKENSHAQFNECGHKHNRIPLNLKPRNYCTRKPRNQPSKPKNPEEVMVRSKVACSKCSKVAGGVGCRSGFLLSCVTISLLLKQAGVKILLFSIHLLLSLDLSNSFKDSSFEI</sequence>
<protein>
    <submittedName>
        <fullName evidence="2">Uncharacterized protein</fullName>
    </submittedName>
</protein>
<dbReference type="EMBL" id="BMAW01092036">
    <property type="protein sequence ID" value="GFS52801.1"/>
    <property type="molecule type" value="Genomic_DNA"/>
</dbReference>
<keyword evidence="3" id="KW-1185">Reference proteome</keyword>
<dbReference type="Proteomes" id="UP000887013">
    <property type="component" value="Unassembled WGS sequence"/>
</dbReference>
<feature type="region of interest" description="Disordered" evidence="1">
    <location>
        <begin position="27"/>
        <end position="46"/>
    </location>
</feature>
<name>A0A8X6IN35_NEPPI</name>
<comment type="caution">
    <text evidence="2">The sequence shown here is derived from an EMBL/GenBank/DDBJ whole genome shotgun (WGS) entry which is preliminary data.</text>
</comment>
<reference evidence="2" key="1">
    <citation type="submission" date="2020-08" db="EMBL/GenBank/DDBJ databases">
        <title>Multicomponent nature underlies the extraordinary mechanical properties of spider dragline silk.</title>
        <authorList>
            <person name="Kono N."/>
            <person name="Nakamura H."/>
            <person name="Mori M."/>
            <person name="Yoshida Y."/>
            <person name="Ohtoshi R."/>
            <person name="Malay A.D."/>
            <person name="Moran D.A.P."/>
            <person name="Tomita M."/>
            <person name="Numata K."/>
            <person name="Arakawa K."/>
        </authorList>
    </citation>
    <scope>NUCLEOTIDE SEQUENCE</scope>
</reference>
<gene>
    <name evidence="2" type="ORF">NPIL_274421</name>
</gene>
<proteinExistence type="predicted"/>
<dbReference type="AlphaFoldDB" id="A0A8X6IN35"/>
<accession>A0A8X6IN35</accession>
<evidence type="ECO:0000256" key="1">
    <source>
        <dbReference type="SAM" id="MobiDB-lite"/>
    </source>
</evidence>